<evidence type="ECO:0000313" key="3">
    <source>
        <dbReference type="Proteomes" id="UP000077684"/>
    </source>
</evidence>
<sequence>MYADSIHPSSPLPAAAHRRARAVEYASEPPATTTATEPHQRRSPQPLGLPQITTAPDPEPEPDADSARSTPTLAFPPSPDLSSPRGGGLAASLSVPQRPGQNRGRSSSLLKLEHIQDSHDVMLDQNAGFNANADWVNHKAPGSSTSSSSSPARSSSTSSSASPKTSPGHS</sequence>
<dbReference type="Proteomes" id="UP000077684">
    <property type="component" value="Unassembled WGS sequence"/>
</dbReference>
<protein>
    <submittedName>
        <fullName evidence="2">Uncharacterized protein</fullName>
    </submittedName>
</protein>
<accession>A0A8X7MIX5</accession>
<name>A0A8X7MIX5_9BASI</name>
<keyword evidence="3" id="KW-1185">Reference proteome</keyword>
<proteinExistence type="predicted"/>
<gene>
    <name evidence="2" type="ORF">A4X06_0g9282</name>
</gene>
<feature type="compositionally biased region" description="Polar residues" evidence="1">
    <location>
        <begin position="99"/>
        <end position="109"/>
    </location>
</feature>
<dbReference type="AlphaFoldDB" id="A0A8X7MIX5"/>
<feature type="region of interest" description="Disordered" evidence="1">
    <location>
        <begin position="133"/>
        <end position="170"/>
    </location>
</feature>
<comment type="caution">
    <text evidence="2">The sequence shown here is derived from an EMBL/GenBank/DDBJ whole genome shotgun (WGS) entry which is preliminary data.</text>
</comment>
<reference evidence="2" key="2">
    <citation type="journal article" date="2019" name="IMA Fungus">
        <title>Genome sequencing and comparison of five Tilletia species to identify candidate genes for the detection of regulated species infecting wheat.</title>
        <authorList>
            <person name="Nguyen H.D.T."/>
            <person name="Sultana T."/>
            <person name="Kesanakurti P."/>
            <person name="Hambleton S."/>
        </authorList>
    </citation>
    <scope>NUCLEOTIDE SEQUENCE</scope>
    <source>
        <strain evidence="2">DAOMC 236426</strain>
    </source>
</reference>
<dbReference type="EMBL" id="LWDE02002586">
    <property type="protein sequence ID" value="KAE8237262.1"/>
    <property type="molecule type" value="Genomic_DNA"/>
</dbReference>
<evidence type="ECO:0000313" key="2">
    <source>
        <dbReference type="EMBL" id="KAE8237262.1"/>
    </source>
</evidence>
<reference evidence="2" key="1">
    <citation type="submission" date="2016-04" db="EMBL/GenBank/DDBJ databases">
        <authorList>
            <person name="Nguyen H.D."/>
            <person name="Samba Siva P."/>
            <person name="Cullis J."/>
            <person name="Levesque C.A."/>
            <person name="Hambleton S."/>
        </authorList>
    </citation>
    <scope>NUCLEOTIDE SEQUENCE</scope>
    <source>
        <strain evidence="2">DAOMC 236426</strain>
    </source>
</reference>
<feature type="compositionally biased region" description="Low complexity" evidence="1">
    <location>
        <begin position="138"/>
        <end position="170"/>
    </location>
</feature>
<feature type="compositionally biased region" description="Low complexity" evidence="1">
    <location>
        <begin position="24"/>
        <end position="37"/>
    </location>
</feature>
<organism evidence="2 3">
    <name type="scientific">Tilletia controversa</name>
    <name type="common">dwarf bunt fungus</name>
    <dbReference type="NCBI Taxonomy" id="13291"/>
    <lineage>
        <taxon>Eukaryota</taxon>
        <taxon>Fungi</taxon>
        <taxon>Dikarya</taxon>
        <taxon>Basidiomycota</taxon>
        <taxon>Ustilaginomycotina</taxon>
        <taxon>Exobasidiomycetes</taxon>
        <taxon>Tilletiales</taxon>
        <taxon>Tilletiaceae</taxon>
        <taxon>Tilletia</taxon>
    </lineage>
</organism>
<feature type="region of interest" description="Disordered" evidence="1">
    <location>
        <begin position="1"/>
        <end position="112"/>
    </location>
</feature>
<evidence type="ECO:0000256" key="1">
    <source>
        <dbReference type="SAM" id="MobiDB-lite"/>
    </source>
</evidence>